<comment type="caution">
    <text evidence="1">The sequence shown here is derived from an EMBL/GenBank/DDBJ whole genome shotgun (WGS) entry which is preliminary data.</text>
</comment>
<sequence length="120" mass="12948">MGKTVIMVAHRLATIWDADQILRPDQGHLIESDATKLWWNVAALPSTPFGTATKRPSTVFGQAGQQNHQDAGGVDEHPILHLQPTPTDALVTTYHQLLESVGPEAPAKPAGIIGFCWPPP</sequence>
<dbReference type="AlphaFoldDB" id="A0A432JJG1"/>
<reference evidence="1" key="1">
    <citation type="submission" date="2018-12" db="EMBL/GenBank/DDBJ databases">
        <authorList>
            <person name="Jadhav K."/>
            <person name="Kushwaha B."/>
            <person name="Jadhav I."/>
        </authorList>
    </citation>
    <scope>NUCLEOTIDE SEQUENCE [LARGE SCALE GENOMIC DNA]</scope>
    <source>
        <strain evidence="1">SBS 10</strain>
    </source>
</reference>
<proteinExistence type="predicted"/>
<accession>A0A432JJG1</accession>
<organism evidence="1">
    <name type="scientific">Billgrantia gudaonensis</name>
    <dbReference type="NCBI Taxonomy" id="376427"/>
    <lineage>
        <taxon>Bacteria</taxon>
        <taxon>Pseudomonadati</taxon>
        <taxon>Pseudomonadota</taxon>
        <taxon>Gammaproteobacteria</taxon>
        <taxon>Oceanospirillales</taxon>
        <taxon>Halomonadaceae</taxon>
        <taxon>Billgrantia</taxon>
    </lineage>
</organism>
<name>A0A432JJG1_9GAMM</name>
<gene>
    <name evidence="1" type="ORF">DSL92_04435</name>
</gene>
<protein>
    <submittedName>
        <fullName evidence="1">Uncharacterized protein</fullName>
    </submittedName>
</protein>
<dbReference type="EMBL" id="RXHI01000011">
    <property type="protein sequence ID" value="RUA22717.1"/>
    <property type="molecule type" value="Genomic_DNA"/>
</dbReference>
<evidence type="ECO:0000313" key="1">
    <source>
        <dbReference type="EMBL" id="RUA22717.1"/>
    </source>
</evidence>